<keyword evidence="2" id="KW-1185">Reference proteome</keyword>
<comment type="caution">
    <text evidence="1">The sequence shown here is derived from an EMBL/GenBank/DDBJ whole genome shotgun (WGS) entry which is preliminary data.</text>
</comment>
<sequence>MRWPACSRSSGVPILDSTVGKCAPRQEQQQQQKQRAQAGVLAWRECSSVVLHRRRSLPWDEKTPPSYHHPNEESEWRDTSIFTYLSILS</sequence>
<gene>
    <name evidence="1" type="ORF">E2C01_058217</name>
</gene>
<evidence type="ECO:0000313" key="1">
    <source>
        <dbReference type="EMBL" id="MPC64106.1"/>
    </source>
</evidence>
<protein>
    <submittedName>
        <fullName evidence="1">Uncharacterized protein</fullName>
    </submittedName>
</protein>
<dbReference type="EMBL" id="VSRR010021647">
    <property type="protein sequence ID" value="MPC64106.1"/>
    <property type="molecule type" value="Genomic_DNA"/>
</dbReference>
<name>A0A5B7H2L4_PORTR</name>
<proteinExistence type="predicted"/>
<dbReference type="Proteomes" id="UP000324222">
    <property type="component" value="Unassembled WGS sequence"/>
</dbReference>
<accession>A0A5B7H2L4</accession>
<evidence type="ECO:0000313" key="2">
    <source>
        <dbReference type="Proteomes" id="UP000324222"/>
    </source>
</evidence>
<organism evidence="1 2">
    <name type="scientific">Portunus trituberculatus</name>
    <name type="common">Swimming crab</name>
    <name type="synonym">Neptunus trituberculatus</name>
    <dbReference type="NCBI Taxonomy" id="210409"/>
    <lineage>
        <taxon>Eukaryota</taxon>
        <taxon>Metazoa</taxon>
        <taxon>Ecdysozoa</taxon>
        <taxon>Arthropoda</taxon>
        <taxon>Crustacea</taxon>
        <taxon>Multicrustacea</taxon>
        <taxon>Malacostraca</taxon>
        <taxon>Eumalacostraca</taxon>
        <taxon>Eucarida</taxon>
        <taxon>Decapoda</taxon>
        <taxon>Pleocyemata</taxon>
        <taxon>Brachyura</taxon>
        <taxon>Eubrachyura</taxon>
        <taxon>Portunoidea</taxon>
        <taxon>Portunidae</taxon>
        <taxon>Portuninae</taxon>
        <taxon>Portunus</taxon>
    </lineage>
</organism>
<reference evidence="1 2" key="1">
    <citation type="submission" date="2019-05" db="EMBL/GenBank/DDBJ databases">
        <title>Another draft genome of Portunus trituberculatus and its Hox gene families provides insights of decapod evolution.</title>
        <authorList>
            <person name="Jeong J.-H."/>
            <person name="Song I."/>
            <person name="Kim S."/>
            <person name="Choi T."/>
            <person name="Kim D."/>
            <person name="Ryu S."/>
            <person name="Kim W."/>
        </authorList>
    </citation>
    <scope>NUCLEOTIDE SEQUENCE [LARGE SCALE GENOMIC DNA]</scope>
    <source>
        <tissue evidence="1">Muscle</tissue>
    </source>
</reference>
<dbReference type="AlphaFoldDB" id="A0A5B7H2L4"/>